<evidence type="ECO:0000313" key="10">
    <source>
        <dbReference type="EMBL" id="SLM62453.1"/>
    </source>
</evidence>
<dbReference type="SUPFAM" id="SSF46689">
    <property type="entry name" value="Homeodomain-like"/>
    <property type="match status" value="1"/>
</dbReference>
<dbReference type="CDD" id="cd00009">
    <property type="entry name" value="AAA"/>
    <property type="match status" value="1"/>
</dbReference>
<dbReference type="InterPro" id="IPR025662">
    <property type="entry name" value="Sigma_54_int_dom_ATP-bd_1"/>
</dbReference>
<dbReference type="GO" id="GO:0006355">
    <property type="term" value="P:regulation of DNA-templated transcription"/>
    <property type="evidence" value="ECO:0007669"/>
    <property type="project" value="InterPro"/>
</dbReference>
<dbReference type="InterPro" id="IPR029016">
    <property type="entry name" value="GAF-like_dom_sf"/>
</dbReference>
<dbReference type="GO" id="GO:0005524">
    <property type="term" value="F:ATP binding"/>
    <property type="evidence" value="ECO:0007669"/>
    <property type="project" value="UniProtKB-KW"/>
</dbReference>
<dbReference type="Proteomes" id="UP000294820">
    <property type="component" value="Chromosome 1"/>
</dbReference>
<evidence type="ECO:0000256" key="6">
    <source>
        <dbReference type="ARBA" id="ARBA00023159"/>
    </source>
</evidence>
<keyword evidence="5" id="KW-0238">DNA-binding</keyword>
<dbReference type="GO" id="GO:0003677">
    <property type="term" value="F:DNA binding"/>
    <property type="evidence" value="ECO:0007669"/>
    <property type="project" value="UniProtKB-KW"/>
</dbReference>
<dbReference type="PROSITE" id="PS00688">
    <property type="entry name" value="SIGMA54_INTERACT_3"/>
    <property type="match status" value="1"/>
</dbReference>
<dbReference type="InterPro" id="IPR009057">
    <property type="entry name" value="Homeodomain-like_sf"/>
</dbReference>
<dbReference type="Gene3D" id="3.40.50.300">
    <property type="entry name" value="P-loop containing nucleotide triphosphate hydrolases"/>
    <property type="match status" value="1"/>
</dbReference>
<dbReference type="Pfam" id="PF13185">
    <property type="entry name" value="GAF_2"/>
    <property type="match status" value="1"/>
</dbReference>
<accession>A0A375A8U0</accession>
<evidence type="ECO:0000259" key="9">
    <source>
        <dbReference type="PROSITE" id="PS50045"/>
    </source>
</evidence>
<dbReference type="InterPro" id="IPR002078">
    <property type="entry name" value="Sigma_54_int"/>
</dbReference>
<keyword evidence="7" id="KW-0804">Transcription</keyword>
<feature type="domain" description="Sigma-54 factor interaction" evidence="9">
    <location>
        <begin position="406"/>
        <end position="635"/>
    </location>
</feature>
<dbReference type="PROSITE" id="PS50045">
    <property type="entry name" value="SIGMA54_INTERACT_4"/>
    <property type="match status" value="1"/>
</dbReference>
<proteinExistence type="predicted"/>
<evidence type="ECO:0000256" key="1">
    <source>
        <dbReference type="ARBA" id="ARBA00022741"/>
    </source>
</evidence>
<dbReference type="Gene3D" id="1.10.10.60">
    <property type="entry name" value="Homeodomain-like"/>
    <property type="match status" value="1"/>
</dbReference>
<feature type="region of interest" description="Disordered" evidence="8">
    <location>
        <begin position="666"/>
        <end position="696"/>
    </location>
</feature>
<dbReference type="SMART" id="SM00065">
    <property type="entry name" value="GAF"/>
    <property type="match status" value="2"/>
</dbReference>
<dbReference type="InterPro" id="IPR027417">
    <property type="entry name" value="P-loop_NTPase"/>
</dbReference>
<evidence type="ECO:0000313" key="11">
    <source>
        <dbReference type="Proteomes" id="UP000294820"/>
    </source>
</evidence>
<dbReference type="FunFam" id="3.40.50.300:FF:000006">
    <property type="entry name" value="DNA-binding transcriptional regulator NtrC"/>
    <property type="match status" value="1"/>
</dbReference>
<evidence type="ECO:0000256" key="4">
    <source>
        <dbReference type="ARBA" id="ARBA00023015"/>
    </source>
</evidence>
<evidence type="ECO:0000256" key="5">
    <source>
        <dbReference type="ARBA" id="ARBA00023125"/>
    </source>
</evidence>
<dbReference type="PANTHER" id="PTHR32071:SF123">
    <property type="entry name" value="DNA-BINDING TRANSCRIPTIONAL ACTIVATOR HYFR-RELATED"/>
    <property type="match status" value="1"/>
</dbReference>
<dbReference type="Pfam" id="PF00158">
    <property type="entry name" value="Sigma54_activat"/>
    <property type="match status" value="1"/>
</dbReference>
<dbReference type="EMBL" id="LT615367">
    <property type="protein sequence ID" value="SLM62453.1"/>
    <property type="molecule type" value="Genomic_DNA"/>
</dbReference>
<evidence type="ECO:0000256" key="2">
    <source>
        <dbReference type="ARBA" id="ARBA00022840"/>
    </source>
</evidence>
<dbReference type="FunFam" id="1.10.8.60:FF:000014">
    <property type="entry name" value="DNA-binding transcriptional regulator NtrC"/>
    <property type="match status" value="1"/>
</dbReference>
<dbReference type="InterPro" id="IPR058031">
    <property type="entry name" value="AAA_lid_NorR"/>
</dbReference>
<reference evidence="10 11" key="1">
    <citation type="submission" date="2016-09" db="EMBL/GenBank/DDBJ databases">
        <authorList>
            <person name="Reverchon S."/>
            <person name="Nasser W."/>
            <person name="Leonard S."/>
            <person name="Brochier C."/>
            <person name="Duprey A."/>
        </authorList>
    </citation>
    <scope>NUCLEOTIDE SEQUENCE [LARGE SCALE GENOMIC DNA]</scope>
    <source>
        <strain evidence="10 11">174/2</strain>
    </source>
</reference>
<dbReference type="InterPro" id="IPR025944">
    <property type="entry name" value="Sigma_54_int_dom_CS"/>
</dbReference>
<gene>
    <name evidence="10" type="primary">fhlA</name>
    <name evidence="10" type="ORF">DAQ1742_01474</name>
</gene>
<evidence type="ECO:0000256" key="8">
    <source>
        <dbReference type="SAM" id="MobiDB-lite"/>
    </source>
</evidence>
<protein>
    <submittedName>
        <fullName evidence="10">Formate hydrogenlyase transcriptional activator</fullName>
    </submittedName>
</protein>
<organism evidence="10 11">
    <name type="scientific">Dickeya aquatica</name>
    <dbReference type="NCBI Taxonomy" id="1401087"/>
    <lineage>
        <taxon>Bacteria</taxon>
        <taxon>Pseudomonadati</taxon>
        <taxon>Pseudomonadota</taxon>
        <taxon>Gammaproteobacteria</taxon>
        <taxon>Enterobacterales</taxon>
        <taxon>Pectobacteriaceae</taxon>
        <taxon>Dickeya</taxon>
    </lineage>
</organism>
<dbReference type="InterPro" id="IPR003018">
    <property type="entry name" value="GAF"/>
</dbReference>
<dbReference type="PANTHER" id="PTHR32071">
    <property type="entry name" value="TRANSCRIPTIONAL REGULATORY PROTEIN"/>
    <property type="match status" value="1"/>
</dbReference>
<dbReference type="Gene3D" id="3.30.450.40">
    <property type="match status" value="2"/>
</dbReference>
<dbReference type="SUPFAM" id="SSF55781">
    <property type="entry name" value="GAF domain-like"/>
    <property type="match status" value="2"/>
</dbReference>
<evidence type="ECO:0000256" key="3">
    <source>
        <dbReference type="ARBA" id="ARBA00023012"/>
    </source>
</evidence>
<evidence type="ECO:0000256" key="7">
    <source>
        <dbReference type="ARBA" id="ARBA00023163"/>
    </source>
</evidence>
<keyword evidence="11" id="KW-1185">Reference proteome</keyword>
<dbReference type="AlphaFoldDB" id="A0A375A8U0"/>
<dbReference type="Gene3D" id="1.10.8.60">
    <property type="match status" value="1"/>
</dbReference>
<keyword evidence="10" id="KW-0456">Lyase</keyword>
<name>A0A375A8U0_9GAMM</name>
<dbReference type="InterPro" id="IPR003593">
    <property type="entry name" value="AAA+_ATPase"/>
</dbReference>
<dbReference type="SMART" id="SM00382">
    <property type="entry name" value="AAA"/>
    <property type="match status" value="1"/>
</dbReference>
<dbReference type="SUPFAM" id="SSF52540">
    <property type="entry name" value="P-loop containing nucleoside triphosphate hydrolases"/>
    <property type="match status" value="1"/>
</dbReference>
<keyword evidence="2" id="KW-0067">ATP-binding</keyword>
<dbReference type="PROSITE" id="PS00675">
    <property type="entry name" value="SIGMA54_INTERACT_1"/>
    <property type="match status" value="1"/>
</dbReference>
<dbReference type="Pfam" id="PF25601">
    <property type="entry name" value="AAA_lid_14"/>
    <property type="match status" value="1"/>
</dbReference>
<keyword evidence="3" id="KW-0902">Two-component regulatory system</keyword>
<keyword evidence="4" id="KW-0805">Transcription regulation</keyword>
<keyword evidence="1" id="KW-0547">Nucleotide-binding</keyword>
<keyword evidence="6" id="KW-0010">Activator</keyword>
<sequence>MVMATRLTDSPSRLSILWQDALLKISQTLLQQRSLPDLLLALDGMSFSVVRFGRVNLLLLDPLHNQMAFYRHDRTSGQTQYSDDALLMASGPGAVVWSSQTPLHCDRLHFQRDFPQLIEQPSYSGLSDYYQCPLRGSHRGLGGIEFLKTDGSQFTDSELAFFQAVAGVVALVVENIHEREQVSREEALLRHERDHLRILVDVTNTVISKLELKALALEVSREIHRFFGIDFIALVLKEAENDSRAKYFAAIYPDNRALQPGLSPHAGAPRTVQGEVDRAGMLADEVMAHNQYQLLSCDEPHNSSQPRPLGLFFDNALSHACLLPLAFGNRVLGVLELAHRTALAVSEADLRLLRQIAARIAIALDNALAYEQITRMKDSLVHENFYLTEQLTEHIHQRSGDEFGEIIGRSAAIRQVLEQVEMVAASDSTVLILGETGTGKELIARAIHSLSQRKSQRMVKMNCAAIPSGLLESDLFGHEKGAFTGATSQRQGRFELADNSTLFLDEVGDIPLELQPKLLRVLQEREIERLGGSKVIPVDVRLIAATNRDLKQMVADREYRSDLYYRLNVFPIVIPPLRERPEDIPLLVKFFTRKIARRMNRTIDSIPSDMLRQLSRLPWPGNVRELENVVERAVILTRGSTLNLHMDELQHHLSPLDVPKPSSYGMTAHPISAQAMPSDGVRERDEAASPDDALAESERERIIRVLRETNGIVAGPKGAAARLGLKRTTLLSRMQRMGISAREIEGIA</sequence>
<dbReference type="GO" id="GO:0000160">
    <property type="term" value="P:phosphorelay signal transduction system"/>
    <property type="evidence" value="ECO:0007669"/>
    <property type="project" value="UniProtKB-KW"/>
</dbReference>
<dbReference type="GO" id="GO:0016829">
    <property type="term" value="F:lyase activity"/>
    <property type="evidence" value="ECO:0007669"/>
    <property type="project" value="UniProtKB-KW"/>
</dbReference>
<dbReference type="KEGG" id="daq:DAQ1742_01474"/>